<dbReference type="EMBL" id="QFLI01000007">
    <property type="protein sequence ID" value="PXX98775.1"/>
    <property type="molecule type" value="Genomic_DNA"/>
</dbReference>
<evidence type="ECO:0000313" key="2">
    <source>
        <dbReference type="Proteomes" id="UP000248079"/>
    </source>
</evidence>
<protein>
    <submittedName>
        <fullName evidence="1">Uncharacterized protein</fullName>
    </submittedName>
</protein>
<reference evidence="1 2" key="1">
    <citation type="submission" date="2018-05" db="EMBL/GenBank/DDBJ databases">
        <title>Marinifilum breve JC075T sp. nov., a marine bacterium isolated from Yongle Blue Hole in the South China Sea.</title>
        <authorList>
            <person name="Fu T."/>
        </authorList>
    </citation>
    <scope>NUCLEOTIDE SEQUENCE [LARGE SCALE GENOMIC DNA]</scope>
    <source>
        <strain evidence="1 2">JC075</strain>
    </source>
</reference>
<name>A0A2V3ZX78_9BACT</name>
<sequence length="393" mass="45824">MSISSLFSQTLKDDELLKNNTYYFEISEGEAYGEGFEILKNQIKNSQFVVLGEEHFSARVSEFTNAIVPALTKNDFKYFAAEIGANSAKVMSELIKEKHSLYDFNTRINNLVGEVPVPFFDGKEDEVFLKAFMENEFELWGIDQEYFTSQVFLLDKLFLLSENSKRLNSLYTVAKDFAISATKKSIQDRKYKLSVSLLHSDEINDFFNALDRSNFEINKIIDDLKKSWEVYKAFDENEQYYNIHKRLHIMQENFTEYYRKSMEVEALPKVFVKIGGVHASKGRSHHNIYDIGNFIMELANFNQQKSTHILIFPSAHINQEGKISSNIDEADETLFSSIVDFKSEMWTLIDLKSIEKSSWKNKIESESLKDYMYRFDYMILTPASKQTELNFKK</sequence>
<accession>A0A2V3ZX78</accession>
<dbReference type="AlphaFoldDB" id="A0A2V3ZX78"/>
<comment type="caution">
    <text evidence="1">The sequence shown here is derived from an EMBL/GenBank/DDBJ whole genome shotgun (WGS) entry which is preliminary data.</text>
</comment>
<dbReference type="Proteomes" id="UP000248079">
    <property type="component" value="Unassembled WGS sequence"/>
</dbReference>
<proteinExistence type="predicted"/>
<gene>
    <name evidence="1" type="ORF">DF185_15465</name>
</gene>
<evidence type="ECO:0000313" key="1">
    <source>
        <dbReference type="EMBL" id="PXX98775.1"/>
    </source>
</evidence>
<keyword evidence="2" id="KW-1185">Reference proteome</keyword>
<organism evidence="1 2">
    <name type="scientific">Marinifilum breve</name>
    <dbReference type="NCBI Taxonomy" id="2184082"/>
    <lineage>
        <taxon>Bacteria</taxon>
        <taxon>Pseudomonadati</taxon>
        <taxon>Bacteroidota</taxon>
        <taxon>Bacteroidia</taxon>
        <taxon>Marinilabiliales</taxon>
        <taxon>Marinifilaceae</taxon>
    </lineage>
</organism>